<evidence type="ECO:0000256" key="5">
    <source>
        <dbReference type="PROSITE-ProRule" id="PRU01248"/>
    </source>
</evidence>
<dbReference type="InterPro" id="IPR004107">
    <property type="entry name" value="Integrase_SAM-like_N"/>
</dbReference>
<dbReference type="InterPro" id="IPR013762">
    <property type="entry name" value="Integrase-like_cat_sf"/>
</dbReference>
<evidence type="ECO:0000256" key="4">
    <source>
        <dbReference type="ARBA" id="ARBA00023172"/>
    </source>
</evidence>
<keyword evidence="3 5" id="KW-0238">DNA-binding</keyword>
<dbReference type="Pfam" id="PF00589">
    <property type="entry name" value="Phage_integrase"/>
    <property type="match status" value="1"/>
</dbReference>
<sequence length="371" mass="41708">MSEPFASRSLSTPQSPTPQLDNLPPILSGRSTVAVERNVGEFYLSIADIFERWIARRSSPHTKRSYRQDVASFIEFRGIRWPEESTMLLRVSVADIQAWRDEMVQGEYAPKTISRRISSLSSFYRFLQGVAAELRLPITVPNPAHAQFIGRSGTDPLYETKALSARQARQLMGLPIGESLIGYRDRAILKFFLYSGARIGTGCRLKVCDIHRDREETTIRLHEKGGKRRTIGLHVAAAEAITEYVDTAGISNGPLFRPRLNSRSCQLANRPMHTATMYRIIQGYLSQLPGTMQPVTDTGGHPPESDHPNARFRCVYTPHSLRATTATLLLDAKVDIMKVKELLGHRHVTTTQIYDKRRLATKESASHDVPI</sequence>
<reference evidence="9 10" key="1">
    <citation type="submission" date="2019-02" db="EMBL/GenBank/DDBJ databases">
        <title>Deep-cultivation of Planctomycetes and their phenomic and genomic characterization uncovers novel biology.</title>
        <authorList>
            <person name="Wiegand S."/>
            <person name="Jogler M."/>
            <person name="Boedeker C."/>
            <person name="Pinto D."/>
            <person name="Vollmers J."/>
            <person name="Rivas-Marin E."/>
            <person name="Kohn T."/>
            <person name="Peeters S.H."/>
            <person name="Heuer A."/>
            <person name="Rast P."/>
            <person name="Oberbeckmann S."/>
            <person name="Bunk B."/>
            <person name="Jeske O."/>
            <person name="Meyerdierks A."/>
            <person name="Storesund J.E."/>
            <person name="Kallscheuer N."/>
            <person name="Luecker S."/>
            <person name="Lage O.M."/>
            <person name="Pohl T."/>
            <person name="Merkel B.J."/>
            <person name="Hornburger P."/>
            <person name="Mueller R.-W."/>
            <person name="Bruemmer F."/>
            <person name="Labrenz M."/>
            <person name="Spormann A.M."/>
            <person name="Op den Camp H."/>
            <person name="Overmann J."/>
            <person name="Amann R."/>
            <person name="Jetten M.S.M."/>
            <person name="Mascher T."/>
            <person name="Medema M.H."/>
            <person name="Devos D.P."/>
            <person name="Kaster A.-K."/>
            <person name="Ovreas L."/>
            <person name="Rohde M."/>
            <person name="Galperin M.Y."/>
            <person name="Jogler C."/>
        </authorList>
    </citation>
    <scope>NUCLEOTIDE SEQUENCE [LARGE SCALE GENOMIC DNA]</scope>
    <source>
        <strain evidence="9 10">Mal52</strain>
    </source>
</reference>
<keyword evidence="10" id="KW-1185">Reference proteome</keyword>
<dbReference type="GO" id="GO:0015074">
    <property type="term" value="P:DNA integration"/>
    <property type="evidence" value="ECO:0007669"/>
    <property type="project" value="UniProtKB-KW"/>
</dbReference>
<feature type="domain" description="Tyr recombinase" evidence="7">
    <location>
        <begin position="158"/>
        <end position="367"/>
    </location>
</feature>
<proteinExistence type="predicted"/>
<protein>
    <submittedName>
        <fullName evidence="9">Tyrosine recombinase XerC</fullName>
    </submittedName>
</protein>
<dbReference type="InterPro" id="IPR002104">
    <property type="entry name" value="Integrase_catalytic"/>
</dbReference>
<organism evidence="9 10">
    <name type="scientific">Symmachiella dynata</name>
    <dbReference type="NCBI Taxonomy" id="2527995"/>
    <lineage>
        <taxon>Bacteria</taxon>
        <taxon>Pseudomonadati</taxon>
        <taxon>Planctomycetota</taxon>
        <taxon>Planctomycetia</taxon>
        <taxon>Planctomycetales</taxon>
        <taxon>Planctomycetaceae</taxon>
        <taxon>Symmachiella</taxon>
    </lineage>
</organism>
<evidence type="ECO:0000313" key="10">
    <source>
        <dbReference type="Proteomes" id="UP000319383"/>
    </source>
</evidence>
<dbReference type="PROSITE" id="PS51898">
    <property type="entry name" value="TYR_RECOMBINASE"/>
    <property type="match status" value="1"/>
</dbReference>
<name>A0A517ZK63_9PLAN</name>
<evidence type="ECO:0000259" key="7">
    <source>
        <dbReference type="PROSITE" id="PS51898"/>
    </source>
</evidence>
<keyword evidence="2" id="KW-0229">DNA integration</keyword>
<dbReference type="EMBL" id="CP036276">
    <property type="protein sequence ID" value="QDU42892.1"/>
    <property type="molecule type" value="Genomic_DNA"/>
</dbReference>
<evidence type="ECO:0000256" key="6">
    <source>
        <dbReference type="SAM" id="MobiDB-lite"/>
    </source>
</evidence>
<dbReference type="InterPro" id="IPR044068">
    <property type="entry name" value="CB"/>
</dbReference>
<dbReference type="PANTHER" id="PTHR30349">
    <property type="entry name" value="PHAGE INTEGRASE-RELATED"/>
    <property type="match status" value="1"/>
</dbReference>
<dbReference type="GO" id="GO:0003677">
    <property type="term" value="F:DNA binding"/>
    <property type="evidence" value="ECO:0007669"/>
    <property type="project" value="UniProtKB-UniRule"/>
</dbReference>
<keyword evidence="4" id="KW-0233">DNA recombination</keyword>
<dbReference type="KEGG" id="sdyn:Mal52_13610"/>
<accession>A0A517ZK63</accession>
<dbReference type="InterPro" id="IPR050090">
    <property type="entry name" value="Tyrosine_recombinase_XerCD"/>
</dbReference>
<evidence type="ECO:0000256" key="2">
    <source>
        <dbReference type="ARBA" id="ARBA00022908"/>
    </source>
</evidence>
<dbReference type="Pfam" id="PF02899">
    <property type="entry name" value="Phage_int_SAM_1"/>
    <property type="match status" value="1"/>
</dbReference>
<gene>
    <name evidence="9" type="primary">xerC_1</name>
    <name evidence="9" type="ORF">Mal52_13610</name>
</gene>
<evidence type="ECO:0000259" key="8">
    <source>
        <dbReference type="PROSITE" id="PS51900"/>
    </source>
</evidence>
<feature type="domain" description="Core-binding (CB)" evidence="8">
    <location>
        <begin position="44"/>
        <end position="128"/>
    </location>
</feature>
<dbReference type="InterPro" id="IPR010998">
    <property type="entry name" value="Integrase_recombinase_N"/>
</dbReference>
<dbReference type="GO" id="GO:0007059">
    <property type="term" value="P:chromosome segregation"/>
    <property type="evidence" value="ECO:0007669"/>
    <property type="project" value="UniProtKB-KW"/>
</dbReference>
<dbReference type="Gene3D" id="1.10.150.130">
    <property type="match status" value="1"/>
</dbReference>
<feature type="region of interest" description="Disordered" evidence="6">
    <location>
        <begin position="1"/>
        <end position="23"/>
    </location>
</feature>
<keyword evidence="1" id="KW-0159">Chromosome partition</keyword>
<evidence type="ECO:0000256" key="3">
    <source>
        <dbReference type="ARBA" id="ARBA00023125"/>
    </source>
</evidence>
<dbReference type="SUPFAM" id="SSF56349">
    <property type="entry name" value="DNA breaking-rejoining enzymes"/>
    <property type="match status" value="1"/>
</dbReference>
<feature type="compositionally biased region" description="Polar residues" evidence="6">
    <location>
        <begin position="8"/>
        <end position="20"/>
    </location>
</feature>
<evidence type="ECO:0000313" key="9">
    <source>
        <dbReference type="EMBL" id="QDU42892.1"/>
    </source>
</evidence>
<dbReference type="InterPro" id="IPR011010">
    <property type="entry name" value="DNA_brk_join_enz"/>
</dbReference>
<dbReference type="GO" id="GO:0006310">
    <property type="term" value="P:DNA recombination"/>
    <property type="evidence" value="ECO:0007669"/>
    <property type="project" value="UniProtKB-KW"/>
</dbReference>
<dbReference type="Proteomes" id="UP000319383">
    <property type="component" value="Chromosome"/>
</dbReference>
<dbReference type="PANTHER" id="PTHR30349:SF81">
    <property type="entry name" value="TYROSINE RECOMBINASE XERC"/>
    <property type="match status" value="1"/>
</dbReference>
<dbReference type="Gene3D" id="1.10.443.10">
    <property type="entry name" value="Intergrase catalytic core"/>
    <property type="match status" value="1"/>
</dbReference>
<dbReference type="RefSeq" id="WP_197534705.1">
    <property type="nucleotide sequence ID" value="NZ_CP036276.1"/>
</dbReference>
<dbReference type="PROSITE" id="PS51900">
    <property type="entry name" value="CB"/>
    <property type="match status" value="1"/>
</dbReference>
<evidence type="ECO:0000256" key="1">
    <source>
        <dbReference type="ARBA" id="ARBA00022829"/>
    </source>
</evidence>
<dbReference type="AlphaFoldDB" id="A0A517ZK63"/>